<dbReference type="Proteomes" id="UP000712600">
    <property type="component" value="Unassembled WGS sequence"/>
</dbReference>
<dbReference type="PANTHER" id="PTHR22835">
    <property type="entry name" value="ZINC FINGER FYVE DOMAIN CONTAINING PROTEIN"/>
    <property type="match status" value="1"/>
</dbReference>
<keyword evidence="2" id="KW-0443">Lipid metabolism</keyword>
<dbReference type="EMBL" id="QGKX02002183">
    <property type="protein sequence ID" value="KAF3488463.1"/>
    <property type="molecule type" value="Genomic_DNA"/>
</dbReference>
<dbReference type="Gene3D" id="3.40.50.1110">
    <property type="entry name" value="SGNH hydrolase"/>
    <property type="match status" value="1"/>
</dbReference>
<keyword evidence="3" id="KW-0812">Transmembrane</keyword>
<feature type="chain" id="PRO_5035864484" evidence="4">
    <location>
        <begin position="20"/>
        <end position="215"/>
    </location>
</feature>
<dbReference type="InterPro" id="IPR036514">
    <property type="entry name" value="SGNH_hydro_sf"/>
</dbReference>
<evidence type="ECO:0000313" key="6">
    <source>
        <dbReference type="Proteomes" id="UP000712600"/>
    </source>
</evidence>
<evidence type="ECO:0000313" key="5">
    <source>
        <dbReference type="EMBL" id="KAF3488463.1"/>
    </source>
</evidence>
<evidence type="ECO:0000256" key="4">
    <source>
        <dbReference type="SAM" id="SignalP"/>
    </source>
</evidence>
<evidence type="ECO:0000256" key="1">
    <source>
        <dbReference type="ARBA" id="ARBA00008668"/>
    </source>
</evidence>
<name>A0A8S9MZR2_BRACR</name>
<comment type="similarity">
    <text evidence="1">Belongs to the 'GDSL' lipolytic enzyme family.</text>
</comment>
<evidence type="ECO:0000256" key="3">
    <source>
        <dbReference type="SAM" id="Phobius"/>
    </source>
</evidence>
<keyword evidence="3" id="KW-0472">Membrane</keyword>
<protein>
    <submittedName>
        <fullName evidence="5">Uncharacterized protein</fullName>
    </submittedName>
</protein>
<accession>A0A8S9MZR2</accession>
<gene>
    <name evidence="5" type="ORF">F2Q69_00056788</name>
</gene>
<keyword evidence="2" id="KW-0442">Lipid degradation</keyword>
<dbReference type="PANTHER" id="PTHR22835:SF678">
    <property type="entry name" value="SINAPINE ESTERASE"/>
    <property type="match status" value="1"/>
</dbReference>
<evidence type="ECO:0000256" key="2">
    <source>
        <dbReference type="ARBA" id="ARBA00022963"/>
    </source>
</evidence>
<dbReference type="AlphaFoldDB" id="A0A8S9MZR2"/>
<reference evidence="5" key="1">
    <citation type="submission" date="2019-12" db="EMBL/GenBank/DDBJ databases">
        <title>Genome sequencing and annotation of Brassica cretica.</title>
        <authorList>
            <person name="Studholme D.J."/>
            <person name="Sarris P."/>
        </authorList>
    </citation>
    <scope>NUCLEOTIDE SEQUENCE</scope>
    <source>
        <strain evidence="5">PFS-109/04</strain>
        <tissue evidence="5">Leaf</tissue>
    </source>
</reference>
<feature type="transmembrane region" description="Helical" evidence="3">
    <location>
        <begin position="181"/>
        <end position="201"/>
    </location>
</feature>
<feature type="signal peptide" evidence="4">
    <location>
        <begin position="1"/>
        <end position="19"/>
    </location>
</feature>
<organism evidence="5 6">
    <name type="scientific">Brassica cretica</name>
    <name type="common">Mustard</name>
    <dbReference type="NCBI Taxonomy" id="69181"/>
    <lineage>
        <taxon>Eukaryota</taxon>
        <taxon>Viridiplantae</taxon>
        <taxon>Streptophyta</taxon>
        <taxon>Embryophyta</taxon>
        <taxon>Tracheophyta</taxon>
        <taxon>Spermatophyta</taxon>
        <taxon>Magnoliopsida</taxon>
        <taxon>eudicotyledons</taxon>
        <taxon>Gunneridae</taxon>
        <taxon>Pentapetalae</taxon>
        <taxon>rosids</taxon>
        <taxon>malvids</taxon>
        <taxon>Brassicales</taxon>
        <taxon>Brassicaceae</taxon>
        <taxon>Brassiceae</taxon>
        <taxon>Brassica</taxon>
    </lineage>
</organism>
<keyword evidence="3" id="KW-1133">Transmembrane helix</keyword>
<feature type="transmembrane region" description="Helical" evidence="3">
    <location>
        <begin position="139"/>
        <end position="160"/>
    </location>
</feature>
<comment type="caution">
    <text evidence="5">The sequence shown here is derived from an EMBL/GenBank/DDBJ whole genome shotgun (WGS) entry which is preliminary data.</text>
</comment>
<keyword evidence="4" id="KW-0732">Signal</keyword>
<sequence>MKKLVTFILSTLFLTTANSETQCRSFKSIISFRDSIADTGNLLGHSDPNDLPHVAFRPYGDTFFHHPTGRFSNGHLIIVLVSTLPIVARHVDTDPVLKTLMPATFAQAAKLRRSAATKEKELALYVEQHNKDINLSYDLYGNVLIASKIVVYLILVLWFWRTPIAMIAKQLVQPFGRLLSWGTGGHLAGHVMVGIIPWLILSTRVSKYVCKFVEF</sequence>
<dbReference type="GO" id="GO:0016042">
    <property type="term" value="P:lipid catabolic process"/>
    <property type="evidence" value="ECO:0007669"/>
    <property type="project" value="UniProtKB-KW"/>
</dbReference>
<proteinExistence type="inferred from homology"/>